<proteinExistence type="predicted"/>
<dbReference type="AlphaFoldDB" id="A0A4Q5LR79"/>
<accession>A0A4Q5LR79</accession>
<keyword evidence="1" id="KW-0732">Signal</keyword>
<dbReference type="InterPro" id="IPR032269">
    <property type="entry name" value="DUF4833"/>
</dbReference>
<comment type="caution">
    <text evidence="3">The sequence shown here is derived from an EMBL/GenBank/DDBJ whole genome shotgun (WGS) entry which is preliminary data.</text>
</comment>
<gene>
    <name evidence="3" type="ORF">EWM62_00805</name>
</gene>
<evidence type="ECO:0000313" key="4">
    <source>
        <dbReference type="Proteomes" id="UP000293331"/>
    </source>
</evidence>
<feature type="signal peptide" evidence="1">
    <location>
        <begin position="1"/>
        <end position="22"/>
    </location>
</feature>
<evidence type="ECO:0000256" key="1">
    <source>
        <dbReference type="SAM" id="SignalP"/>
    </source>
</evidence>
<feature type="chain" id="PRO_5020671756" evidence="1">
    <location>
        <begin position="23"/>
        <end position="203"/>
    </location>
</feature>
<feature type="domain" description="DUF4833" evidence="2">
    <location>
        <begin position="61"/>
        <end position="200"/>
    </location>
</feature>
<dbReference type="RefSeq" id="WP_129874741.1">
    <property type="nucleotide sequence ID" value="NZ_SEWG01000001.1"/>
</dbReference>
<protein>
    <submittedName>
        <fullName evidence="3">DUF4833 domain-containing protein</fullName>
    </submittedName>
</protein>
<dbReference type="OrthoDB" id="9785831at2"/>
<keyword evidence="4" id="KW-1185">Reference proteome</keyword>
<dbReference type="Proteomes" id="UP000293331">
    <property type="component" value="Unassembled WGS sequence"/>
</dbReference>
<dbReference type="Pfam" id="PF16117">
    <property type="entry name" value="DUF4833"/>
    <property type="match status" value="1"/>
</dbReference>
<sequence>MIKTLLKLLLLVFLFAGNIAPAAAFAPIKTGLILQPDTLKPRTDVTGRVYPTPPPNPLRMFYLQRSPNINALVYDINIDKKTGKPDEDSPLHGYWLRYAEGHGEPSEFTYMQRKFAYGVISKALGNDNYDIRLVSYKKIPFTLMKGADGKYHIFATVAKKQMLLQKVFIQIDGGTFWLPNVIFVELKGTDPVTGKEVTERFKP</sequence>
<dbReference type="EMBL" id="SEWG01000001">
    <property type="protein sequence ID" value="RYU92011.1"/>
    <property type="molecule type" value="Genomic_DNA"/>
</dbReference>
<evidence type="ECO:0000313" key="3">
    <source>
        <dbReference type="EMBL" id="RYU92011.1"/>
    </source>
</evidence>
<evidence type="ECO:0000259" key="2">
    <source>
        <dbReference type="Pfam" id="PF16117"/>
    </source>
</evidence>
<name>A0A4Q5LR79_9SPHI</name>
<reference evidence="3 4" key="1">
    <citation type="submission" date="2019-02" db="EMBL/GenBank/DDBJ databases">
        <title>Bacterial novel species Mucilaginibacter sp. 17JY9-4 isolated from soil.</title>
        <authorList>
            <person name="Jung H.-Y."/>
        </authorList>
    </citation>
    <scope>NUCLEOTIDE SEQUENCE [LARGE SCALE GENOMIC DNA]</scope>
    <source>
        <strain evidence="3 4">17JY9-4</strain>
    </source>
</reference>
<organism evidence="3 4">
    <name type="scientific">Mucilaginibacter terrigena</name>
    <dbReference type="NCBI Taxonomy" id="2492395"/>
    <lineage>
        <taxon>Bacteria</taxon>
        <taxon>Pseudomonadati</taxon>
        <taxon>Bacteroidota</taxon>
        <taxon>Sphingobacteriia</taxon>
        <taxon>Sphingobacteriales</taxon>
        <taxon>Sphingobacteriaceae</taxon>
        <taxon>Mucilaginibacter</taxon>
    </lineage>
</organism>